<comment type="catalytic activity">
    <reaction evidence="3">
        <text>inosine + phosphate = alpha-D-ribose 1-phosphate + hypoxanthine</text>
        <dbReference type="Rhea" id="RHEA:27646"/>
        <dbReference type="ChEBI" id="CHEBI:17368"/>
        <dbReference type="ChEBI" id="CHEBI:17596"/>
        <dbReference type="ChEBI" id="CHEBI:43474"/>
        <dbReference type="ChEBI" id="CHEBI:57720"/>
        <dbReference type="EC" id="2.4.2.1"/>
    </reaction>
</comment>
<evidence type="ECO:0000256" key="1">
    <source>
        <dbReference type="ARBA" id="ARBA00022676"/>
    </source>
</evidence>
<dbReference type="Proteomes" id="UP001257914">
    <property type="component" value="Unassembled WGS sequence"/>
</dbReference>
<comment type="caution">
    <text evidence="4">The sequence shown here is derived from an EMBL/GenBank/DDBJ whole genome shotgun (WGS) entry which is preliminary data.</text>
</comment>
<dbReference type="SUPFAM" id="SSF51182">
    <property type="entry name" value="RmlC-like cupins"/>
    <property type="match status" value="1"/>
</dbReference>
<dbReference type="Gene3D" id="2.60.120.10">
    <property type="entry name" value="Jelly Rolls"/>
    <property type="match status" value="1"/>
</dbReference>
<accession>A0ABU3R1P5</accession>
<comment type="similarity">
    <text evidence="3">Belongs to the nucleoside phosphorylase PpnP family.</text>
</comment>
<gene>
    <name evidence="3" type="primary">ppnP</name>
    <name evidence="4" type="ORF">RT723_11460</name>
</gene>
<comment type="function">
    <text evidence="3">Catalyzes the phosphorolysis of diverse nucleosides, yielding D-ribose 1-phosphate and the respective free bases. Can use uridine, adenosine, guanosine, cytidine, thymidine, inosine and xanthosine as substrates. Also catalyzes the reverse reactions.</text>
</comment>
<comment type="catalytic activity">
    <reaction evidence="3">
        <text>thymidine + phosphate = 2-deoxy-alpha-D-ribose 1-phosphate + thymine</text>
        <dbReference type="Rhea" id="RHEA:16037"/>
        <dbReference type="ChEBI" id="CHEBI:17748"/>
        <dbReference type="ChEBI" id="CHEBI:17821"/>
        <dbReference type="ChEBI" id="CHEBI:43474"/>
        <dbReference type="ChEBI" id="CHEBI:57259"/>
        <dbReference type="EC" id="2.4.2.2"/>
    </reaction>
</comment>
<comment type="catalytic activity">
    <reaction evidence="3">
        <text>guanosine + phosphate = alpha-D-ribose 1-phosphate + guanine</text>
        <dbReference type="Rhea" id="RHEA:13233"/>
        <dbReference type="ChEBI" id="CHEBI:16235"/>
        <dbReference type="ChEBI" id="CHEBI:16750"/>
        <dbReference type="ChEBI" id="CHEBI:43474"/>
        <dbReference type="ChEBI" id="CHEBI:57720"/>
        <dbReference type="EC" id="2.4.2.1"/>
    </reaction>
</comment>
<name>A0ABU3R1P5_9GAMM</name>
<keyword evidence="5" id="KW-1185">Reference proteome</keyword>
<comment type="catalytic activity">
    <reaction evidence="3">
        <text>a purine D-ribonucleoside + phosphate = a purine nucleobase + alpha-D-ribose 1-phosphate</text>
        <dbReference type="Rhea" id="RHEA:19805"/>
        <dbReference type="ChEBI" id="CHEBI:26386"/>
        <dbReference type="ChEBI" id="CHEBI:43474"/>
        <dbReference type="ChEBI" id="CHEBI:57720"/>
        <dbReference type="ChEBI" id="CHEBI:142355"/>
        <dbReference type="EC" id="2.4.2.1"/>
    </reaction>
</comment>
<dbReference type="InterPro" id="IPR011051">
    <property type="entry name" value="RmlC_Cupin_sf"/>
</dbReference>
<dbReference type="CDD" id="cd20296">
    <property type="entry name" value="cupin_PpnP-like"/>
    <property type="match status" value="1"/>
</dbReference>
<dbReference type="HAMAP" id="MF_01537">
    <property type="entry name" value="Nucleos_phosphorylase_PpnP"/>
    <property type="match status" value="1"/>
</dbReference>
<evidence type="ECO:0000313" key="5">
    <source>
        <dbReference type="Proteomes" id="UP001257914"/>
    </source>
</evidence>
<keyword evidence="1 3" id="KW-0328">Glycosyltransferase</keyword>
<dbReference type="EC" id="2.4.2.2" evidence="3"/>
<dbReference type="PANTHER" id="PTHR36540:SF1">
    <property type="entry name" value="PYRIMIDINE_PURINE NUCLEOSIDE PHOSPHORYLASE"/>
    <property type="match status" value="1"/>
</dbReference>
<dbReference type="EC" id="2.4.2.1" evidence="3"/>
<dbReference type="Pfam" id="PF06865">
    <property type="entry name" value="Ppnp"/>
    <property type="match status" value="1"/>
</dbReference>
<comment type="catalytic activity">
    <reaction evidence="3">
        <text>adenosine + phosphate = alpha-D-ribose 1-phosphate + adenine</text>
        <dbReference type="Rhea" id="RHEA:27642"/>
        <dbReference type="ChEBI" id="CHEBI:16335"/>
        <dbReference type="ChEBI" id="CHEBI:16708"/>
        <dbReference type="ChEBI" id="CHEBI:43474"/>
        <dbReference type="ChEBI" id="CHEBI:57720"/>
        <dbReference type="EC" id="2.4.2.1"/>
    </reaction>
</comment>
<dbReference type="RefSeq" id="WP_315947227.1">
    <property type="nucleotide sequence ID" value="NZ_JAWCUA010000009.1"/>
</dbReference>
<proteinExistence type="inferred from homology"/>
<dbReference type="InterPro" id="IPR009664">
    <property type="entry name" value="Ppnp"/>
</dbReference>
<keyword evidence="2 3" id="KW-0808">Transferase</keyword>
<reference evidence="4 5" key="1">
    <citation type="submission" date="2023-10" db="EMBL/GenBank/DDBJ databases">
        <title>Psychrosphaera aquimaarina strain SW33 isolated from seawater.</title>
        <authorList>
            <person name="Bayburt H."/>
            <person name="Kim J.M."/>
            <person name="Choi B.J."/>
            <person name="Jeon C.O."/>
        </authorList>
    </citation>
    <scope>NUCLEOTIDE SEQUENCE [LARGE SCALE GENOMIC DNA]</scope>
    <source>
        <strain evidence="4 5">KCTC 52743</strain>
    </source>
</reference>
<comment type="catalytic activity">
    <reaction evidence="3">
        <text>xanthosine + phosphate = alpha-D-ribose 1-phosphate + xanthine</text>
        <dbReference type="Rhea" id="RHEA:27638"/>
        <dbReference type="ChEBI" id="CHEBI:17712"/>
        <dbReference type="ChEBI" id="CHEBI:18107"/>
        <dbReference type="ChEBI" id="CHEBI:43474"/>
        <dbReference type="ChEBI" id="CHEBI:57720"/>
        <dbReference type="EC" id="2.4.2.1"/>
    </reaction>
</comment>
<dbReference type="EMBL" id="JAWCUA010000009">
    <property type="protein sequence ID" value="MDU0113602.1"/>
    <property type="molecule type" value="Genomic_DNA"/>
</dbReference>
<evidence type="ECO:0000256" key="3">
    <source>
        <dbReference type="HAMAP-Rule" id="MF_01537"/>
    </source>
</evidence>
<comment type="catalytic activity">
    <reaction evidence="3">
        <text>uridine + phosphate = alpha-D-ribose 1-phosphate + uracil</text>
        <dbReference type="Rhea" id="RHEA:24388"/>
        <dbReference type="ChEBI" id="CHEBI:16704"/>
        <dbReference type="ChEBI" id="CHEBI:17568"/>
        <dbReference type="ChEBI" id="CHEBI:43474"/>
        <dbReference type="ChEBI" id="CHEBI:57720"/>
        <dbReference type="EC" id="2.4.2.2"/>
    </reaction>
</comment>
<evidence type="ECO:0000256" key="2">
    <source>
        <dbReference type="ARBA" id="ARBA00022679"/>
    </source>
</evidence>
<comment type="catalytic activity">
    <reaction evidence="3">
        <text>cytidine + phosphate = cytosine + alpha-D-ribose 1-phosphate</text>
        <dbReference type="Rhea" id="RHEA:52540"/>
        <dbReference type="ChEBI" id="CHEBI:16040"/>
        <dbReference type="ChEBI" id="CHEBI:17562"/>
        <dbReference type="ChEBI" id="CHEBI:43474"/>
        <dbReference type="ChEBI" id="CHEBI:57720"/>
        <dbReference type="EC" id="2.4.2.2"/>
    </reaction>
</comment>
<protein>
    <recommendedName>
        <fullName evidence="3">Pyrimidine/purine nucleoside phosphorylase</fullName>
        <ecNumber evidence="3">2.4.2.1</ecNumber>
        <ecNumber evidence="3">2.4.2.2</ecNumber>
    </recommendedName>
    <alternativeName>
        <fullName evidence="3">Adenosine phosphorylase</fullName>
    </alternativeName>
    <alternativeName>
        <fullName evidence="3">Cytidine phosphorylase</fullName>
    </alternativeName>
    <alternativeName>
        <fullName evidence="3">Guanosine phosphorylase</fullName>
    </alternativeName>
    <alternativeName>
        <fullName evidence="3">Inosine phosphorylase</fullName>
    </alternativeName>
    <alternativeName>
        <fullName evidence="3">Thymidine phosphorylase</fullName>
    </alternativeName>
    <alternativeName>
        <fullName evidence="3">Uridine phosphorylase</fullName>
    </alternativeName>
    <alternativeName>
        <fullName evidence="3">Xanthosine phosphorylase</fullName>
    </alternativeName>
</protein>
<dbReference type="InterPro" id="IPR014710">
    <property type="entry name" value="RmlC-like_jellyroll"/>
</dbReference>
<organism evidence="4 5">
    <name type="scientific">Psychrosphaera aquimarina</name>
    <dbReference type="NCBI Taxonomy" id="2044854"/>
    <lineage>
        <taxon>Bacteria</taxon>
        <taxon>Pseudomonadati</taxon>
        <taxon>Pseudomonadota</taxon>
        <taxon>Gammaproteobacteria</taxon>
        <taxon>Alteromonadales</taxon>
        <taxon>Pseudoalteromonadaceae</taxon>
        <taxon>Psychrosphaera</taxon>
    </lineage>
</organism>
<sequence length="103" mass="11294">MSQFDNVSIKQSANIYFDGKVTSRSLTFSDGTTKSLGVMLPGAYEFGANEEELMEIVSGKLELLLPGSEWQTIIGGESFGVPANSSFKVKVIEITDYTCHYIK</sequence>
<evidence type="ECO:0000313" key="4">
    <source>
        <dbReference type="EMBL" id="MDU0113602.1"/>
    </source>
</evidence>
<dbReference type="PANTHER" id="PTHR36540">
    <property type="entry name" value="PYRIMIDINE/PURINE NUCLEOSIDE PHOSPHORYLASE"/>
    <property type="match status" value="1"/>
</dbReference>